<dbReference type="SUPFAM" id="SSF55729">
    <property type="entry name" value="Acyl-CoA N-acyltransferases (Nat)"/>
    <property type="match status" value="1"/>
</dbReference>
<comment type="caution">
    <text evidence="2">The sequence shown here is derived from an EMBL/GenBank/DDBJ whole genome shotgun (WGS) entry which is preliminary data.</text>
</comment>
<dbReference type="OrthoDB" id="7843527at2"/>
<accession>A0A7W6M6S6</accession>
<dbReference type="EMBL" id="JACIFU010000001">
    <property type="protein sequence ID" value="MBB4173479.1"/>
    <property type="molecule type" value="Genomic_DNA"/>
</dbReference>
<organism evidence="2 3">
    <name type="scientific">Sulfitobacter noctilucicola</name>
    <dbReference type="NCBI Taxonomy" id="1342301"/>
    <lineage>
        <taxon>Bacteria</taxon>
        <taxon>Pseudomonadati</taxon>
        <taxon>Pseudomonadota</taxon>
        <taxon>Alphaproteobacteria</taxon>
        <taxon>Rhodobacterales</taxon>
        <taxon>Roseobacteraceae</taxon>
        <taxon>Sulfitobacter</taxon>
    </lineage>
</organism>
<dbReference type="PROSITE" id="PS51186">
    <property type="entry name" value="GNAT"/>
    <property type="match status" value="1"/>
</dbReference>
<dbReference type="Pfam" id="PF00583">
    <property type="entry name" value="Acetyltransf_1"/>
    <property type="match status" value="1"/>
</dbReference>
<evidence type="ECO:0000259" key="1">
    <source>
        <dbReference type="PROSITE" id="PS51186"/>
    </source>
</evidence>
<keyword evidence="2" id="KW-0808">Transferase</keyword>
<proteinExistence type="predicted"/>
<name>A0A7W6M6S6_9RHOB</name>
<dbReference type="Proteomes" id="UP000565745">
    <property type="component" value="Unassembled WGS sequence"/>
</dbReference>
<sequence length="193" mass="21568">MSRRATIPNIVVRRLYPSDQEEILSHFRRLDGPSRRARFCGAIKDEGVIRYVANIFSDSSILCGAFIDGHLRGVVELRGVSHFWASTAEAAFTVEAGWQNAGMGDALFDHIIAIARNRRVARIQMSCLKENLPMQHLAMKHNATLEYDCDIVEAVLRPNRPSPSSVAKEIIGEFERFGQIARRYAATHSSAAN</sequence>
<dbReference type="GO" id="GO:0016747">
    <property type="term" value="F:acyltransferase activity, transferring groups other than amino-acyl groups"/>
    <property type="evidence" value="ECO:0007669"/>
    <property type="project" value="InterPro"/>
</dbReference>
<gene>
    <name evidence="2" type="ORF">GGR93_001240</name>
</gene>
<feature type="domain" description="N-acetyltransferase" evidence="1">
    <location>
        <begin position="10"/>
        <end position="161"/>
    </location>
</feature>
<evidence type="ECO:0000313" key="3">
    <source>
        <dbReference type="Proteomes" id="UP000565745"/>
    </source>
</evidence>
<evidence type="ECO:0000313" key="2">
    <source>
        <dbReference type="EMBL" id="MBB4173479.1"/>
    </source>
</evidence>
<dbReference type="InterPro" id="IPR000182">
    <property type="entry name" value="GNAT_dom"/>
</dbReference>
<dbReference type="InterPro" id="IPR016181">
    <property type="entry name" value="Acyl_CoA_acyltransferase"/>
</dbReference>
<keyword evidence="3" id="KW-1185">Reference proteome</keyword>
<reference evidence="2 3" key="1">
    <citation type="submission" date="2020-08" db="EMBL/GenBank/DDBJ databases">
        <title>Genomic Encyclopedia of Type Strains, Phase IV (KMG-IV): sequencing the most valuable type-strain genomes for metagenomic binning, comparative biology and taxonomic classification.</title>
        <authorList>
            <person name="Goeker M."/>
        </authorList>
    </citation>
    <scope>NUCLEOTIDE SEQUENCE [LARGE SCALE GENOMIC DNA]</scope>
    <source>
        <strain evidence="2 3">DSM 101015</strain>
    </source>
</reference>
<dbReference type="RefSeq" id="WP_025054488.1">
    <property type="nucleotide sequence ID" value="NZ_JACIFU010000001.1"/>
</dbReference>
<dbReference type="AlphaFoldDB" id="A0A7W6M6S6"/>
<dbReference type="Gene3D" id="3.40.630.30">
    <property type="match status" value="1"/>
</dbReference>
<protein>
    <submittedName>
        <fullName evidence="2">GNAT superfamily N-acetyltransferase</fullName>
    </submittedName>
</protein>